<dbReference type="GO" id="GO:0005245">
    <property type="term" value="F:voltage-gated calcium channel activity"/>
    <property type="evidence" value="ECO:0007669"/>
    <property type="project" value="InterPro"/>
</dbReference>
<protein>
    <submittedName>
        <fullName evidence="4">Voltage-gated calcium channel beta subunit</fullName>
    </submittedName>
</protein>
<feature type="compositionally biased region" description="Polar residues" evidence="2">
    <location>
        <begin position="8"/>
        <end position="34"/>
    </location>
</feature>
<dbReference type="GO" id="GO:0005891">
    <property type="term" value="C:voltage-gated calcium channel complex"/>
    <property type="evidence" value="ECO:0007669"/>
    <property type="project" value="InterPro"/>
</dbReference>
<feature type="region of interest" description="Disordered" evidence="2">
    <location>
        <begin position="1"/>
        <end position="91"/>
    </location>
</feature>
<sequence length="514" mass="57137">MPQEHSDSSANESTSGRSKKQSTSSGDGAVQTQMWGILRRQKNVQKSLGSTTNGSDTSSVKSQEEDNNIRRSSSASDDSEGVEAESCRRELEDRARVSLDRAKSKTIAFAVRANVGFNGSVDDDSPLPGYAVSFDSKSFLHVIEEFNEEWWIGRVVKVGAGFGFVPSPIKFENLKLQSSITSIKSIPRTTARSISNQNYFSYYVKEASTFVGATASGIDEISSPRTVDITCEDEEEFPDVKEERSGTGLSGIRSKRILFKKMDSQSPYDIVPIMRPIVLVGPSLKQYEVTDMLHKALLDYLKQKFAGRIAFMKVTADFSLAKKMTPQAASKIAVMEKNSNKFSGLVEVSNTVKRVFEMAKNNMQLLVLESDAINHPSQISKTNLAPLIFYVKIDNVKVLQRLIKSRGKSQSKYMNAQLVAAEKLQLCNEDQFAAILNENLLREACEHLGDTLEEYWLACHPPSSVSRNQSANCSPARSRHDTLHNVSRHQTPKNSPKLPQRLHNFLSRSSSNKT</sequence>
<name>A0A8K1YCC3_TRIAD</name>
<accession>A0A8K1YCC3</accession>
<proteinExistence type="evidence at transcript level"/>
<dbReference type="CDD" id="cd11863">
    <property type="entry name" value="SH3_CACNB"/>
    <property type="match status" value="1"/>
</dbReference>
<dbReference type="PANTHER" id="PTHR11824">
    <property type="entry name" value="VOLTAGE-DEPENDENT CALCIUM CHANNEL BETA SUBUNIT"/>
    <property type="match status" value="1"/>
</dbReference>
<dbReference type="InterPro" id="IPR036028">
    <property type="entry name" value="SH3-like_dom_sf"/>
</dbReference>
<dbReference type="AlphaFoldDB" id="A0A8K1YCC3"/>
<dbReference type="SUPFAM" id="SSF50044">
    <property type="entry name" value="SH3-domain"/>
    <property type="match status" value="1"/>
</dbReference>
<dbReference type="FunFam" id="3.40.50.300:FF:004735">
    <property type="entry name" value="Voltage-dependent L-type calcium channel subunit beta-2"/>
    <property type="match status" value="1"/>
</dbReference>
<feature type="compositionally biased region" description="Polar residues" evidence="2">
    <location>
        <begin position="466"/>
        <end position="475"/>
    </location>
</feature>
<dbReference type="InterPro" id="IPR008145">
    <property type="entry name" value="GK/Ca_channel_bsu"/>
</dbReference>
<evidence type="ECO:0000259" key="3">
    <source>
        <dbReference type="SMART" id="SM00072"/>
    </source>
</evidence>
<feature type="region of interest" description="Disordered" evidence="2">
    <location>
        <begin position="466"/>
        <end position="500"/>
    </location>
</feature>
<dbReference type="Gene3D" id="2.30.30.40">
    <property type="entry name" value="SH3 Domains"/>
    <property type="match status" value="1"/>
</dbReference>
<dbReference type="InterPro" id="IPR000584">
    <property type="entry name" value="VDCC_L_bsu"/>
</dbReference>
<dbReference type="Gene3D" id="3.40.50.300">
    <property type="entry name" value="P-loop containing nucleotide triphosphate hydrolases"/>
    <property type="match status" value="1"/>
</dbReference>
<dbReference type="Pfam" id="PF00625">
    <property type="entry name" value="Guanylate_kin"/>
    <property type="match status" value="1"/>
</dbReference>
<evidence type="ECO:0000256" key="2">
    <source>
        <dbReference type="SAM" id="MobiDB-lite"/>
    </source>
</evidence>
<evidence type="ECO:0000313" key="4">
    <source>
        <dbReference type="EMBL" id="QOY24595.1"/>
    </source>
</evidence>
<feature type="compositionally biased region" description="Polar residues" evidence="2">
    <location>
        <begin position="44"/>
        <end position="61"/>
    </location>
</feature>
<dbReference type="EMBL" id="MT506971">
    <property type="protein sequence ID" value="QOY24595.1"/>
    <property type="molecule type" value="mRNA"/>
</dbReference>
<reference evidence="4" key="1">
    <citation type="submission" date="2020-05" db="EMBL/GenBank/DDBJ databases">
        <title>Conserved biophysical features of the CaV2 pre-synaptic Ca2+ channel homologue from Trichoplax adhaerens, an animal that lacks synapses.</title>
        <authorList>
            <person name="Gauberg J."/>
            <person name="Abdallah S."/>
            <person name="Elkhatib W."/>
            <person name="Harracksingh A.N."/>
            <person name="Piekut T."/>
            <person name="Senatore A."/>
        </authorList>
    </citation>
    <scope>NUCLEOTIDE SEQUENCE</scope>
    <source>
        <strain evidence="4">Grell-BS-1999</strain>
    </source>
</reference>
<dbReference type="PRINTS" id="PR01626">
    <property type="entry name" value="LCACHANNELB"/>
</dbReference>
<dbReference type="SUPFAM" id="SSF52540">
    <property type="entry name" value="P-loop containing nucleoside triphosphate hydrolases"/>
    <property type="match status" value="1"/>
</dbReference>
<dbReference type="FunFam" id="2.30.30.40:FF:000315">
    <property type="entry name" value="Calcium channel, voltage-dependent, beta 2b"/>
    <property type="match status" value="1"/>
</dbReference>
<organism evidence="4">
    <name type="scientific">Trichoplax adhaerens</name>
    <name type="common">Trichoplax reptans</name>
    <dbReference type="NCBI Taxonomy" id="10228"/>
    <lineage>
        <taxon>Eukaryota</taxon>
        <taxon>Metazoa</taxon>
        <taxon>Placozoa</taxon>
        <taxon>Uniplacotomia</taxon>
        <taxon>Trichoplacea</taxon>
        <taxon>Trichoplacidae</taxon>
        <taxon>Trichoplax</taxon>
    </lineage>
</organism>
<dbReference type="SMART" id="SM00072">
    <property type="entry name" value="GuKc"/>
    <property type="match status" value="1"/>
</dbReference>
<evidence type="ECO:0000256" key="1">
    <source>
        <dbReference type="ARBA" id="ARBA00022553"/>
    </source>
</evidence>
<dbReference type="InterPro" id="IPR027417">
    <property type="entry name" value="P-loop_NTPase"/>
</dbReference>
<feature type="domain" description="Guanylate kinase/L-type calcium channel beta subunit" evidence="3">
    <location>
        <begin position="273"/>
        <end position="456"/>
    </location>
</feature>
<keyword evidence="1" id="KW-0597">Phosphoprotein</keyword>